<dbReference type="Proteomes" id="UP001391051">
    <property type="component" value="Unassembled WGS sequence"/>
</dbReference>
<proteinExistence type="predicted"/>
<sequence length="141" mass="16417">MRFVGLTDRQRSDAHLYRAFQHHHRDEHLDAARNLVYAKEVDPTRDVRADLDDDDRGPQGFKLVERKVPLVGKWKGDPAVWSMWESDHRIVMKLFRQRHNEGPDGDAGGTPEDLTSQYANLGITWEYDDDEIKVFSEDPED</sequence>
<protein>
    <submittedName>
        <fullName evidence="1">Uncharacterized protein</fullName>
    </submittedName>
</protein>
<dbReference type="GeneID" id="92069432"/>
<dbReference type="EMBL" id="JAQQWE010000001">
    <property type="protein sequence ID" value="KAK7965871.1"/>
    <property type="molecule type" value="Genomic_DNA"/>
</dbReference>
<gene>
    <name evidence="1" type="ORF">PG986_000148</name>
</gene>
<evidence type="ECO:0000313" key="1">
    <source>
        <dbReference type="EMBL" id="KAK7965871.1"/>
    </source>
</evidence>
<reference evidence="1 2" key="1">
    <citation type="submission" date="2023-01" db="EMBL/GenBank/DDBJ databases">
        <title>Analysis of 21 Apiospora genomes using comparative genomics revels a genus with tremendous synthesis potential of carbohydrate active enzymes and secondary metabolites.</title>
        <authorList>
            <person name="Sorensen T."/>
        </authorList>
    </citation>
    <scope>NUCLEOTIDE SEQUENCE [LARGE SCALE GENOMIC DNA]</scope>
    <source>
        <strain evidence="1 2">CBS 24483</strain>
    </source>
</reference>
<name>A0ABR1QT62_9PEZI</name>
<accession>A0ABR1QT62</accession>
<evidence type="ECO:0000313" key="2">
    <source>
        <dbReference type="Proteomes" id="UP001391051"/>
    </source>
</evidence>
<keyword evidence="2" id="KW-1185">Reference proteome</keyword>
<dbReference type="RefSeq" id="XP_066705263.1">
    <property type="nucleotide sequence ID" value="XM_066836370.1"/>
</dbReference>
<comment type="caution">
    <text evidence="1">The sequence shown here is derived from an EMBL/GenBank/DDBJ whole genome shotgun (WGS) entry which is preliminary data.</text>
</comment>
<organism evidence="1 2">
    <name type="scientific">Apiospora aurea</name>
    <dbReference type="NCBI Taxonomy" id="335848"/>
    <lineage>
        <taxon>Eukaryota</taxon>
        <taxon>Fungi</taxon>
        <taxon>Dikarya</taxon>
        <taxon>Ascomycota</taxon>
        <taxon>Pezizomycotina</taxon>
        <taxon>Sordariomycetes</taxon>
        <taxon>Xylariomycetidae</taxon>
        <taxon>Amphisphaeriales</taxon>
        <taxon>Apiosporaceae</taxon>
        <taxon>Apiospora</taxon>
    </lineage>
</organism>